<evidence type="ECO:0000259" key="1">
    <source>
        <dbReference type="PROSITE" id="PS50878"/>
    </source>
</evidence>
<dbReference type="AlphaFoldDB" id="A0ABD3GMV6"/>
<dbReference type="InterPro" id="IPR000477">
    <property type="entry name" value="RT_dom"/>
</dbReference>
<gene>
    <name evidence="2" type="ORF">R1sor_022877</name>
</gene>
<protein>
    <recommendedName>
        <fullName evidence="1">Reverse transcriptase domain-containing protein</fullName>
    </recommendedName>
</protein>
<sequence>MKLDFRKAYDTIAHGFLWDTLAAMGMGEDSRSTPRLPLAPLLFAMTTQPLMRALREEERIENLQGLNIGGEQSMLHQLFADDTSICITAEERQFEKLKEVIKEFENASGACLNLQKLMVMQLKPQQQPEWMASTGCEIAGPGRCFKYLGVATSSHIDENAITYEIVKKLLQKLKHWSNCLLSWQAKTILLKHVLAAIPLYQLMSVGLCNDGLEELERLCRNFLWGWNEEGNPKHALISRGSYQREARQWTLQEGLTLLPLTRIERSPTLTRILGSWYKVRKRLRWNREIGELDGNMSMLQVKNLQQIANGGGVKGLVAGKELEILRRMGITSLEEAMEISNRVGWMHHLRNSRVFPEEVDMVGLETLDVWCKGQKVVGKNIINLE</sequence>
<evidence type="ECO:0000313" key="2">
    <source>
        <dbReference type="EMBL" id="KAL3679921.1"/>
    </source>
</evidence>
<accession>A0ABD3GMV6</accession>
<reference evidence="2 3" key="1">
    <citation type="submission" date="2024-09" db="EMBL/GenBank/DDBJ databases">
        <title>Chromosome-scale assembly of Riccia sorocarpa.</title>
        <authorList>
            <person name="Paukszto L."/>
        </authorList>
    </citation>
    <scope>NUCLEOTIDE SEQUENCE [LARGE SCALE GENOMIC DNA]</scope>
    <source>
        <strain evidence="2">LP-2024</strain>
        <tissue evidence="2">Aerial parts of the thallus</tissue>
    </source>
</reference>
<name>A0ABD3GMV6_9MARC</name>
<comment type="caution">
    <text evidence="2">The sequence shown here is derived from an EMBL/GenBank/DDBJ whole genome shotgun (WGS) entry which is preliminary data.</text>
</comment>
<dbReference type="EMBL" id="JBJQOH010000007">
    <property type="protein sequence ID" value="KAL3679921.1"/>
    <property type="molecule type" value="Genomic_DNA"/>
</dbReference>
<dbReference type="PANTHER" id="PTHR33116:SF86">
    <property type="entry name" value="REVERSE TRANSCRIPTASE DOMAIN-CONTAINING PROTEIN"/>
    <property type="match status" value="1"/>
</dbReference>
<feature type="domain" description="Reverse transcriptase" evidence="1">
    <location>
        <begin position="1"/>
        <end position="152"/>
    </location>
</feature>
<evidence type="ECO:0000313" key="3">
    <source>
        <dbReference type="Proteomes" id="UP001633002"/>
    </source>
</evidence>
<organism evidence="2 3">
    <name type="scientific">Riccia sorocarpa</name>
    <dbReference type="NCBI Taxonomy" id="122646"/>
    <lineage>
        <taxon>Eukaryota</taxon>
        <taxon>Viridiplantae</taxon>
        <taxon>Streptophyta</taxon>
        <taxon>Embryophyta</taxon>
        <taxon>Marchantiophyta</taxon>
        <taxon>Marchantiopsida</taxon>
        <taxon>Marchantiidae</taxon>
        <taxon>Marchantiales</taxon>
        <taxon>Ricciaceae</taxon>
        <taxon>Riccia</taxon>
    </lineage>
</organism>
<keyword evidence="3" id="KW-1185">Reference proteome</keyword>
<dbReference type="PANTHER" id="PTHR33116">
    <property type="entry name" value="REVERSE TRANSCRIPTASE ZINC-BINDING DOMAIN-CONTAINING PROTEIN-RELATED-RELATED"/>
    <property type="match status" value="1"/>
</dbReference>
<dbReference type="PROSITE" id="PS50878">
    <property type="entry name" value="RT_POL"/>
    <property type="match status" value="1"/>
</dbReference>
<dbReference type="Proteomes" id="UP001633002">
    <property type="component" value="Unassembled WGS sequence"/>
</dbReference>
<proteinExistence type="predicted"/>
<dbReference type="Pfam" id="PF00078">
    <property type="entry name" value="RVT_1"/>
    <property type="match status" value="1"/>
</dbReference>